<organism evidence="3 4">
    <name type="scientific">Polarella glacialis</name>
    <name type="common">Dinoflagellate</name>
    <dbReference type="NCBI Taxonomy" id="89957"/>
    <lineage>
        <taxon>Eukaryota</taxon>
        <taxon>Sar</taxon>
        <taxon>Alveolata</taxon>
        <taxon>Dinophyceae</taxon>
        <taxon>Suessiales</taxon>
        <taxon>Suessiaceae</taxon>
        <taxon>Polarella</taxon>
    </lineage>
</organism>
<dbReference type="InterPro" id="IPR050817">
    <property type="entry name" value="DjlA_DnaK_co-chaperone"/>
</dbReference>
<reference evidence="3" key="1">
    <citation type="submission" date="2021-02" db="EMBL/GenBank/DDBJ databases">
        <authorList>
            <person name="Dougan E. K."/>
            <person name="Rhodes N."/>
            <person name="Thang M."/>
            <person name="Chan C."/>
        </authorList>
    </citation>
    <scope>NUCLEOTIDE SEQUENCE</scope>
</reference>
<protein>
    <recommendedName>
        <fullName evidence="2">J domain-containing protein</fullName>
    </recommendedName>
</protein>
<feature type="domain" description="J" evidence="2">
    <location>
        <begin position="123"/>
        <end position="189"/>
    </location>
</feature>
<gene>
    <name evidence="3" type="ORF">PGLA1383_LOCUS29243</name>
</gene>
<dbReference type="SUPFAM" id="SSF46565">
    <property type="entry name" value="Chaperone J-domain"/>
    <property type="match status" value="1"/>
</dbReference>
<dbReference type="Gene3D" id="2.130.10.30">
    <property type="entry name" value="Regulator of chromosome condensation 1/beta-lactamase-inhibitor protein II"/>
    <property type="match status" value="2"/>
</dbReference>
<dbReference type="InterPro" id="IPR036869">
    <property type="entry name" value="J_dom_sf"/>
</dbReference>
<dbReference type="CDD" id="cd06257">
    <property type="entry name" value="DnaJ"/>
    <property type="match status" value="1"/>
</dbReference>
<dbReference type="AlphaFoldDB" id="A0A813FA78"/>
<dbReference type="EMBL" id="CAJNNV010025024">
    <property type="protein sequence ID" value="CAE8611440.1"/>
    <property type="molecule type" value="Genomic_DNA"/>
</dbReference>
<proteinExistence type="predicted"/>
<dbReference type="InterPro" id="IPR009091">
    <property type="entry name" value="RCC1/BLIP-II"/>
</dbReference>
<comment type="caution">
    <text evidence="3">The sequence shown here is derived from an EMBL/GenBank/DDBJ whole genome shotgun (WGS) entry which is preliminary data.</text>
</comment>
<evidence type="ECO:0000259" key="2">
    <source>
        <dbReference type="PROSITE" id="PS50076"/>
    </source>
</evidence>
<accession>A0A813FA78</accession>
<keyword evidence="4" id="KW-1185">Reference proteome</keyword>
<name>A0A813FA78_POLGL</name>
<dbReference type="SUPFAM" id="SSF50985">
    <property type="entry name" value="RCC1/BLIP-II"/>
    <property type="match status" value="2"/>
</dbReference>
<dbReference type="OrthoDB" id="10250354at2759"/>
<feature type="region of interest" description="Disordered" evidence="1">
    <location>
        <begin position="452"/>
        <end position="491"/>
    </location>
</feature>
<evidence type="ECO:0000256" key="1">
    <source>
        <dbReference type="SAM" id="MobiDB-lite"/>
    </source>
</evidence>
<evidence type="ECO:0000313" key="4">
    <source>
        <dbReference type="Proteomes" id="UP000654075"/>
    </source>
</evidence>
<dbReference type="SMART" id="SM00271">
    <property type="entry name" value="DnaJ"/>
    <property type="match status" value="1"/>
</dbReference>
<evidence type="ECO:0000313" key="3">
    <source>
        <dbReference type="EMBL" id="CAE8611440.1"/>
    </source>
</evidence>
<feature type="region of interest" description="Disordered" evidence="1">
    <location>
        <begin position="94"/>
        <end position="119"/>
    </location>
</feature>
<feature type="compositionally biased region" description="Basic and acidic residues" evidence="1">
    <location>
        <begin position="475"/>
        <end position="484"/>
    </location>
</feature>
<dbReference type="Proteomes" id="UP000654075">
    <property type="component" value="Unassembled WGS sequence"/>
</dbReference>
<dbReference type="PRINTS" id="PR00625">
    <property type="entry name" value="JDOMAIN"/>
</dbReference>
<dbReference type="PANTHER" id="PTHR24074">
    <property type="entry name" value="CO-CHAPERONE PROTEIN DJLA"/>
    <property type="match status" value="1"/>
</dbReference>
<dbReference type="InterPro" id="IPR001623">
    <property type="entry name" value="DnaJ_domain"/>
</dbReference>
<sequence length="1190" mass="123506">MAGAIQNWNNQNPDRAVEAGDSVIAVNGQAGDAQAMVKQIKETSILEMLIRKPEPAAPEPPVDFGVQRAGVFIPGLTPARVVDVLLDIRARAAEKKSSNEVPGGTAASKGGASAGGIGSEPPNHYQVLVLPMKVDDTEIKKSYRKLVLQWHPDKQPGNREEADVKIRLINSAYECLSNPLKRQSYDQMLAALERKRLGVRLETQFIKPRMSIPKEFMLCPLGSTDRFVRVVKDKLVVQSREEAAGVSFQDFFQGAKFSLWWLPEVNNMCRLRARETAGSGVDGGMNVSFAFDGGKEDDHDAEADTALTPSQDMRKCNLMVIPSPFSAGAFRFEGAFFPGRMLSFRSPNKLLMAGKADEGSDIADFVLVDYSAAYKFMTTSEVLKGACESQGGKNGEYVKLSDLRADLSVRLYFQQMLGCAVWNNKDFETFFEGHYEEWDFILSKAKVRIRPGGPLDRKVEEPESSAADEPMPEAPAKETEEPSRGADAGSLGEKLRTAGSQMGIVKVLMAAAGDDLAKLPVSTVGPTLQRLGEKAGSGKASDKEDLTAARRRFLLALPLVLGEAANSGSSRARGRGSSTLETGVSISHLLGMKKAVANIAANDQAPDLAKVCQSATESIADVVGSRVRQAPEEVGLDILSDIFALPMNWRSVASSLADAISPLLKKQGPGALLPALRAGSKLPKDARPVLEALARAELKNVGFADAAVAANVLLTIAEAGVEGEGVASRLRPPLLQRVALPDLVSIVAALGEKRLEADLLRPALQARVAVAGPALAAVPPANLLRLAKASTRSPVVAECALGPVAGAAATTSTGEGQMAFAAIKADGSVVTWGDARGGDSSAIAPLLTEGVVQVCLNIRAFAAVKADGSVVTWGDAVCGGDSSSVAPLLMEGVVQVFSNNQAFAAIKVDGSLVTWGVATCGGDSSALAPLLTEGIVQVCGNMRAFVAIKADGSAVTWGGSGSGGDSSAVAPLLTEGIVQVCGSSTAFAAIKADGSVVTWGDAGCGGNSSAVATLLTDGVVQVCGNAMAFAAIKADGSVVTWGHAGCGGDSSVAPRLMESVVQVCGSRMAFAALKADGSVVTWGQAGCGGDSSAVASLLTQGVVQICGNAMSFAAIKSDGSVVTWGDAGFGGNSSAVTPLLTQGVIQVYSNIQAFAAIKADGSVVTWGSASCGGDSSAVAQFLTEGIVQVF</sequence>
<dbReference type="PROSITE" id="PS50076">
    <property type="entry name" value="DNAJ_2"/>
    <property type="match status" value="1"/>
</dbReference>
<dbReference type="Gene3D" id="1.10.287.110">
    <property type="entry name" value="DnaJ domain"/>
    <property type="match status" value="1"/>
</dbReference>
<dbReference type="Pfam" id="PF00226">
    <property type="entry name" value="DnaJ"/>
    <property type="match status" value="1"/>
</dbReference>